<dbReference type="AlphaFoldDB" id="A0A0D8ZQH8"/>
<feature type="coiled-coil region" evidence="1">
    <location>
        <begin position="67"/>
        <end position="94"/>
    </location>
</feature>
<evidence type="ECO:0000313" key="4">
    <source>
        <dbReference type="Proteomes" id="UP000032452"/>
    </source>
</evidence>
<reference evidence="3" key="1">
    <citation type="submission" date="2015-02" db="EMBL/GenBank/DDBJ databases">
        <title>Draft genome of a novel marine cyanobacterium (Chroococcales) isolated from South Atlantic Ocean.</title>
        <authorList>
            <person name="Rigonato J."/>
            <person name="Alvarenga D.O."/>
            <person name="Branco L.H."/>
            <person name="Varani A.M."/>
            <person name="Brandini F.P."/>
            <person name="Fiore M.F."/>
        </authorList>
    </citation>
    <scope>NUCLEOTIDE SEQUENCE [LARGE SCALE GENOMIC DNA]</scope>
    <source>
        <strain evidence="3">CENA595</strain>
    </source>
</reference>
<accession>A0A0D8ZQH8</accession>
<name>A0A0D8ZQH8_9CYAN</name>
<feature type="transmembrane region" description="Helical" evidence="2">
    <location>
        <begin position="41"/>
        <end position="61"/>
    </location>
</feature>
<evidence type="ECO:0000313" key="3">
    <source>
        <dbReference type="EMBL" id="KJH71073.1"/>
    </source>
</evidence>
<organism evidence="3 4">
    <name type="scientific">Aliterella atlantica CENA595</name>
    <dbReference type="NCBI Taxonomy" id="1618023"/>
    <lineage>
        <taxon>Bacteria</taxon>
        <taxon>Bacillati</taxon>
        <taxon>Cyanobacteriota</taxon>
        <taxon>Cyanophyceae</taxon>
        <taxon>Chroococcidiopsidales</taxon>
        <taxon>Aliterellaceae</taxon>
        <taxon>Aliterella</taxon>
    </lineage>
</organism>
<evidence type="ECO:0000256" key="1">
    <source>
        <dbReference type="SAM" id="Coils"/>
    </source>
</evidence>
<dbReference type="STRING" id="1618023.UH38_14940"/>
<dbReference type="RefSeq" id="WP_045055461.1">
    <property type="nucleotide sequence ID" value="NZ_CAWMDP010000060.1"/>
</dbReference>
<keyword evidence="2" id="KW-0812">Transmembrane</keyword>
<keyword evidence="2" id="KW-0472">Membrane</keyword>
<feature type="transmembrane region" description="Helical" evidence="2">
    <location>
        <begin position="17"/>
        <end position="35"/>
    </location>
</feature>
<dbReference type="Proteomes" id="UP000032452">
    <property type="component" value="Unassembled WGS sequence"/>
</dbReference>
<gene>
    <name evidence="3" type="ORF">UH38_14940</name>
</gene>
<keyword evidence="2" id="KW-1133">Transmembrane helix</keyword>
<keyword evidence="1" id="KW-0175">Coiled coil</keyword>
<proteinExistence type="predicted"/>
<protein>
    <submittedName>
        <fullName evidence="3">Uncharacterized protein</fullName>
    </submittedName>
</protein>
<dbReference type="EMBL" id="JYON01000015">
    <property type="protein sequence ID" value="KJH71073.1"/>
    <property type="molecule type" value="Genomic_DNA"/>
</dbReference>
<evidence type="ECO:0000256" key="2">
    <source>
        <dbReference type="SAM" id="Phobius"/>
    </source>
</evidence>
<sequence length="108" mass="11639">MASKTTKDIRVTATSRIWLCATAMLAICIPLVAVAHSGGAIIPLVVIAGAAISTVGVWGGFSDRLMKSSSARTIQEMEQRIANLETICSSQELELHSKLKRLESKERI</sequence>
<keyword evidence="4" id="KW-1185">Reference proteome</keyword>
<dbReference type="OrthoDB" id="426278at2"/>
<comment type="caution">
    <text evidence="3">The sequence shown here is derived from an EMBL/GenBank/DDBJ whole genome shotgun (WGS) entry which is preliminary data.</text>
</comment>